<dbReference type="Proteomes" id="UP000499080">
    <property type="component" value="Unassembled WGS sequence"/>
</dbReference>
<proteinExistence type="predicted"/>
<dbReference type="InterPro" id="IPR012337">
    <property type="entry name" value="RNaseH-like_sf"/>
</dbReference>
<sequence>MNPTNSVFQAELAAIGFNAGWALEHNQLMNIHTDSQSSIEAIKSTKPKSEFVNNIKAKIYSSRLLVSLTQVKAHAGNPGNEQADCRAKLATTIGQYLDLPTPYSYVKLKVKQFIIHGWENYWNKHNSSSIIRVRTFMDKKFLIVNKYLIYFLSGHGPFLAYLH</sequence>
<gene>
    <name evidence="2" type="ORF">AVEN_102204_1</name>
</gene>
<dbReference type="EMBL" id="BGPR01005637">
    <property type="protein sequence ID" value="GBN12024.1"/>
    <property type="molecule type" value="Genomic_DNA"/>
</dbReference>
<organism evidence="2 3">
    <name type="scientific">Araneus ventricosus</name>
    <name type="common">Orbweaver spider</name>
    <name type="synonym">Epeira ventricosa</name>
    <dbReference type="NCBI Taxonomy" id="182803"/>
    <lineage>
        <taxon>Eukaryota</taxon>
        <taxon>Metazoa</taxon>
        <taxon>Ecdysozoa</taxon>
        <taxon>Arthropoda</taxon>
        <taxon>Chelicerata</taxon>
        <taxon>Arachnida</taxon>
        <taxon>Araneae</taxon>
        <taxon>Araneomorphae</taxon>
        <taxon>Entelegynae</taxon>
        <taxon>Araneoidea</taxon>
        <taxon>Araneidae</taxon>
        <taxon>Araneus</taxon>
    </lineage>
</organism>
<evidence type="ECO:0000313" key="3">
    <source>
        <dbReference type="Proteomes" id="UP000499080"/>
    </source>
</evidence>
<dbReference type="InterPro" id="IPR036397">
    <property type="entry name" value="RNaseH_sf"/>
</dbReference>
<evidence type="ECO:0000313" key="2">
    <source>
        <dbReference type="EMBL" id="GBN12024.1"/>
    </source>
</evidence>
<protein>
    <recommendedName>
        <fullName evidence="1">RNase H type-1 domain-containing protein</fullName>
    </recommendedName>
</protein>
<dbReference type="InterPro" id="IPR002156">
    <property type="entry name" value="RNaseH_domain"/>
</dbReference>
<reference evidence="2 3" key="1">
    <citation type="journal article" date="2019" name="Sci. Rep.">
        <title>Orb-weaving spider Araneus ventricosus genome elucidates the spidroin gene catalogue.</title>
        <authorList>
            <person name="Kono N."/>
            <person name="Nakamura H."/>
            <person name="Ohtoshi R."/>
            <person name="Moran D.A.P."/>
            <person name="Shinohara A."/>
            <person name="Yoshida Y."/>
            <person name="Fujiwara M."/>
            <person name="Mori M."/>
            <person name="Tomita M."/>
            <person name="Arakawa K."/>
        </authorList>
    </citation>
    <scope>NUCLEOTIDE SEQUENCE [LARGE SCALE GENOMIC DNA]</scope>
</reference>
<evidence type="ECO:0000259" key="1">
    <source>
        <dbReference type="PROSITE" id="PS50879"/>
    </source>
</evidence>
<dbReference type="AlphaFoldDB" id="A0A4Y2LC11"/>
<dbReference type="Pfam" id="PF00075">
    <property type="entry name" value="RNase_H"/>
    <property type="match status" value="1"/>
</dbReference>
<dbReference type="SUPFAM" id="SSF53098">
    <property type="entry name" value="Ribonuclease H-like"/>
    <property type="match status" value="1"/>
</dbReference>
<feature type="domain" description="RNase H type-1" evidence="1">
    <location>
        <begin position="1"/>
        <end position="92"/>
    </location>
</feature>
<dbReference type="OrthoDB" id="6437652at2759"/>
<accession>A0A4Y2LC11</accession>
<comment type="caution">
    <text evidence="2">The sequence shown here is derived from an EMBL/GenBank/DDBJ whole genome shotgun (WGS) entry which is preliminary data.</text>
</comment>
<dbReference type="PROSITE" id="PS50879">
    <property type="entry name" value="RNASE_H_1"/>
    <property type="match status" value="1"/>
</dbReference>
<dbReference type="GO" id="GO:0004523">
    <property type="term" value="F:RNA-DNA hybrid ribonuclease activity"/>
    <property type="evidence" value="ECO:0007669"/>
    <property type="project" value="InterPro"/>
</dbReference>
<dbReference type="Gene3D" id="3.30.420.10">
    <property type="entry name" value="Ribonuclease H-like superfamily/Ribonuclease H"/>
    <property type="match status" value="1"/>
</dbReference>
<name>A0A4Y2LC11_ARAVE</name>
<keyword evidence="3" id="KW-1185">Reference proteome</keyword>
<dbReference type="GO" id="GO:0003676">
    <property type="term" value="F:nucleic acid binding"/>
    <property type="evidence" value="ECO:0007669"/>
    <property type="project" value="InterPro"/>
</dbReference>